<reference evidence="2" key="2">
    <citation type="submission" date="2020-09" db="EMBL/GenBank/DDBJ databases">
        <authorList>
            <person name="Sun Q."/>
            <person name="Ohkuma M."/>
        </authorList>
    </citation>
    <scope>NUCLEOTIDE SEQUENCE</scope>
    <source>
        <strain evidence="2">JCM 5016</strain>
    </source>
</reference>
<protein>
    <submittedName>
        <fullName evidence="2">DUF1453 domain-containing protein</fullName>
    </submittedName>
</protein>
<proteinExistence type="predicted"/>
<comment type="caution">
    <text evidence="2">The sequence shown here is derived from an EMBL/GenBank/DDBJ whole genome shotgun (WGS) entry which is preliminary data.</text>
</comment>
<gene>
    <name evidence="2" type="ORF">GCM10010389_29750</name>
</gene>
<feature type="transmembrane region" description="Helical" evidence="1">
    <location>
        <begin position="57"/>
        <end position="79"/>
    </location>
</feature>
<name>A0A918VDU5_9ACTN</name>
<evidence type="ECO:0000313" key="2">
    <source>
        <dbReference type="EMBL" id="GGZ89475.1"/>
    </source>
</evidence>
<sequence length="174" mass="18230">MPGVADALLITAVAVVVIARQFRPQRIDARRRWWLVPAILAVLALREPGLLDAHHPVTSALLAGAELVVAVGIGCGWAWTTRIHTADDGSVWARSTRASAGVWAAGVALRVGLVLLGIPLGVHQDGSALLLSAAALLLVRSGILARRARPLTGGAATRPAYGDGVARPTWKERV</sequence>
<evidence type="ECO:0000313" key="3">
    <source>
        <dbReference type="Proteomes" id="UP000623010"/>
    </source>
</evidence>
<organism evidence="2 3">
    <name type="scientific">Streptomyces echinoruber</name>
    <dbReference type="NCBI Taxonomy" id="68898"/>
    <lineage>
        <taxon>Bacteria</taxon>
        <taxon>Bacillati</taxon>
        <taxon>Actinomycetota</taxon>
        <taxon>Actinomycetes</taxon>
        <taxon>Kitasatosporales</taxon>
        <taxon>Streptomycetaceae</taxon>
        <taxon>Streptomyces</taxon>
    </lineage>
</organism>
<dbReference type="Proteomes" id="UP000623010">
    <property type="component" value="Unassembled WGS sequence"/>
</dbReference>
<evidence type="ECO:0000256" key="1">
    <source>
        <dbReference type="SAM" id="Phobius"/>
    </source>
</evidence>
<dbReference type="RefSeq" id="WP_190057966.1">
    <property type="nucleotide sequence ID" value="NZ_BMWH01000010.1"/>
</dbReference>
<feature type="transmembrane region" description="Helical" evidence="1">
    <location>
        <begin position="100"/>
        <end position="122"/>
    </location>
</feature>
<dbReference type="AlphaFoldDB" id="A0A918VDU5"/>
<dbReference type="EMBL" id="BMWH01000010">
    <property type="protein sequence ID" value="GGZ89475.1"/>
    <property type="molecule type" value="Genomic_DNA"/>
</dbReference>
<accession>A0A918VDU5</accession>
<feature type="transmembrane region" description="Helical" evidence="1">
    <location>
        <begin position="6"/>
        <end position="22"/>
    </location>
</feature>
<keyword evidence="1" id="KW-0472">Membrane</keyword>
<feature type="transmembrane region" description="Helical" evidence="1">
    <location>
        <begin position="128"/>
        <end position="145"/>
    </location>
</feature>
<keyword evidence="3" id="KW-1185">Reference proteome</keyword>
<reference evidence="2" key="1">
    <citation type="journal article" date="2014" name="Int. J. Syst. Evol. Microbiol.">
        <title>Complete genome sequence of Corynebacterium casei LMG S-19264T (=DSM 44701T), isolated from a smear-ripened cheese.</title>
        <authorList>
            <consortium name="US DOE Joint Genome Institute (JGI-PGF)"/>
            <person name="Walter F."/>
            <person name="Albersmeier A."/>
            <person name="Kalinowski J."/>
            <person name="Ruckert C."/>
        </authorList>
    </citation>
    <scope>NUCLEOTIDE SEQUENCE</scope>
    <source>
        <strain evidence="2">JCM 5016</strain>
    </source>
</reference>
<keyword evidence="1" id="KW-1133">Transmembrane helix</keyword>
<feature type="transmembrane region" description="Helical" evidence="1">
    <location>
        <begin position="34"/>
        <end position="51"/>
    </location>
</feature>
<keyword evidence="1" id="KW-0812">Transmembrane</keyword>